<keyword evidence="5 6" id="KW-0949">S-adenosyl-L-methionine</keyword>
<evidence type="ECO:0000256" key="3">
    <source>
        <dbReference type="ARBA" id="ARBA00022603"/>
    </source>
</evidence>
<evidence type="ECO:0000313" key="8">
    <source>
        <dbReference type="EMBL" id="SER21661.1"/>
    </source>
</evidence>
<evidence type="ECO:0000313" key="9">
    <source>
        <dbReference type="Proteomes" id="UP000199051"/>
    </source>
</evidence>
<dbReference type="PANTHER" id="PTHR43619:SF2">
    <property type="entry name" value="S-ADENOSYL-L-METHIONINE-DEPENDENT METHYLTRANSFERASES SUPERFAMILY PROTEIN"/>
    <property type="match status" value="1"/>
</dbReference>
<feature type="region of interest" description="Disordered" evidence="7">
    <location>
        <begin position="254"/>
        <end position="277"/>
    </location>
</feature>
<dbReference type="RefSeq" id="WP_245782188.1">
    <property type="nucleotide sequence ID" value="NZ_FOGI01000002.1"/>
</dbReference>
<reference evidence="9" key="1">
    <citation type="submission" date="2016-10" db="EMBL/GenBank/DDBJ databases">
        <authorList>
            <person name="Varghese N."/>
            <person name="Submissions S."/>
        </authorList>
    </citation>
    <scope>NUCLEOTIDE SEQUENCE [LARGE SCALE GENOMIC DNA]</scope>
    <source>
        <strain evidence="9">DSM 44260</strain>
    </source>
</reference>
<dbReference type="STRING" id="155974.SAMN04487818_102103"/>
<comment type="function">
    <text evidence="1 6">Exhibits S-adenosyl-L-methionine-dependent methyltransferase activity.</text>
</comment>
<dbReference type="InterPro" id="IPR011610">
    <property type="entry name" value="SAM_mthyl_Trfase_ML2640-like"/>
</dbReference>
<name>A0A1H9MDJ5_9PSEU</name>
<comment type="similarity">
    <text evidence="2 6">Belongs to the UPF0677 family.</text>
</comment>
<sequence length="288" mass="31085">MAGVEHGVGLTALMVAAGRAIETHRPDSLARDEYAERFVRAASASAGWPTSIDDVPDGDSNPLWGRLCRYFGLRTRVLDDFLLESTRAGSRQVVLLGAGLDSRALRLDWPQGCVVYEIDRAEVLAFKDTVLGAAPATRRSVPADLRGDWASALLAGGYRPTAPSTWLAEGILLYLPAAAERHLMSTVDSLAAPGSDLAYEIKLGLGSPRARANPVYTATRDQTGIDLLALFNPDPRPDSAAHLHTRGWSTTTRTPFDFTHHHGRGPHPEPDDALAGNRWVFATKPSTT</sequence>
<dbReference type="AlphaFoldDB" id="A0A1H9MDJ5"/>
<dbReference type="GO" id="GO:0032259">
    <property type="term" value="P:methylation"/>
    <property type="evidence" value="ECO:0007669"/>
    <property type="project" value="UniProtKB-KW"/>
</dbReference>
<dbReference type="EMBL" id="FOGI01000002">
    <property type="protein sequence ID" value="SER21661.1"/>
    <property type="molecule type" value="Genomic_DNA"/>
</dbReference>
<dbReference type="SUPFAM" id="SSF53335">
    <property type="entry name" value="S-adenosyl-L-methionine-dependent methyltransferases"/>
    <property type="match status" value="1"/>
</dbReference>
<dbReference type="Pfam" id="PF04072">
    <property type="entry name" value="LCM"/>
    <property type="match status" value="1"/>
</dbReference>
<evidence type="ECO:0000256" key="5">
    <source>
        <dbReference type="ARBA" id="ARBA00022691"/>
    </source>
</evidence>
<accession>A0A1H9MDJ5</accession>
<dbReference type="InterPro" id="IPR007213">
    <property type="entry name" value="Ppm1/Ppm2/Tcmp"/>
</dbReference>
<keyword evidence="9" id="KW-1185">Reference proteome</keyword>
<evidence type="ECO:0000256" key="7">
    <source>
        <dbReference type="SAM" id="MobiDB-lite"/>
    </source>
</evidence>
<evidence type="ECO:0000256" key="2">
    <source>
        <dbReference type="ARBA" id="ARBA00008138"/>
    </source>
</evidence>
<dbReference type="GO" id="GO:0008168">
    <property type="term" value="F:methyltransferase activity"/>
    <property type="evidence" value="ECO:0007669"/>
    <property type="project" value="UniProtKB-UniRule"/>
</dbReference>
<evidence type="ECO:0000256" key="4">
    <source>
        <dbReference type="ARBA" id="ARBA00022679"/>
    </source>
</evidence>
<evidence type="ECO:0000256" key="6">
    <source>
        <dbReference type="RuleBase" id="RU362030"/>
    </source>
</evidence>
<dbReference type="NCBIfam" id="TIGR00027">
    <property type="entry name" value="mthyl_TIGR00027"/>
    <property type="match status" value="1"/>
</dbReference>
<protein>
    <recommendedName>
        <fullName evidence="6">S-adenosyl-L-methionine-dependent methyltransferase</fullName>
        <ecNumber evidence="6">2.1.1.-</ecNumber>
    </recommendedName>
</protein>
<dbReference type="InterPro" id="IPR029063">
    <property type="entry name" value="SAM-dependent_MTases_sf"/>
</dbReference>
<keyword evidence="4 8" id="KW-0808">Transferase</keyword>
<dbReference type="EC" id="2.1.1.-" evidence="6"/>
<evidence type="ECO:0000256" key="1">
    <source>
        <dbReference type="ARBA" id="ARBA00003907"/>
    </source>
</evidence>
<organism evidence="8 9">
    <name type="scientific">Actinokineospora terrae</name>
    <dbReference type="NCBI Taxonomy" id="155974"/>
    <lineage>
        <taxon>Bacteria</taxon>
        <taxon>Bacillati</taxon>
        <taxon>Actinomycetota</taxon>
        <taxon>Actinomycetes</taxon>
        <taxon>Pseudonocardiales</taxon>
        <taxon>Pseudonocardiaceae</taxon>
        <taxon>Actinokineospora</taxon>
    </lineage>
</organism>
<dbReference type="Proteomes" id="UP000199051">
    <property type="component" value="Unassembled WGS sequence"/>
</dbReference>
<dbReference type="PANTHER" id="PTHR43619">
    <property type="entry name" value="S-ADENOSYL-L-METHIONINE-DEPENDENT METHYLTRANSFERASE YKTD-RELATED"/>
    <property type="match status" value="1"/>
</dbReference>
<dbReference type="Gene3D" id="3.40.50.150">
    <property type="entry name" value="Vaccinia Virus protein VP39"/>
    <property type="match status" value="1"/>
</dbReference>
<proteinExistence type="inferred from homology"/>
<gene>
    <name evidence="8" type="ORF">SAMN04487818_102103</name>
</gene>
<keyword evidence="3 6" id="KW-0489">Methyltransferase</keyword>